<dbReference type="Proteomes" id="UP000005258">
    <property type="component" value="Plasmid pTM3"/>
</dbReference>
<dbReference type="CDD" id="cd19086">
    <property type="entry name" value="AKR_AKR11C1"/>
    <property type="match status" value="1"/>
</dbReference>
<reference evidence="2 3" key="1">
    <citation type="journal article" date="2012" name="J. Am. Chem. Soc.">
        <title>Bacterial biosynthesis and maturation of the didemnin anti-cancer agents.</title>
        <authorList>
            <person name="Xu Y."/>
            <person name="Kersten R.D."/>
            <person name="Nam S.J."/>
            <person name="Lu L."/>
            <person name="Al-Suwailem A.M."/>
            <person name="Zheng H."/>
            <person name="Fenical W."/>
            <person name="Dorrestein P.C."/>
            <person name="Moore B.S."/>
            <person name="Qian P.Y."/>
        </authorList>
    </citation>
    <scope>NUCLEOTIDE SEQUENCE [LARGE SCALE GENOMIC DNA]</scope>
    <source>
        <strain evidence="2 3">KA081020-065</strain>
    </source>
</reference>
<dbReference type="SUPFAM" id="SSF51430">
    <property type="entry name" value="NAD(P)-linked oxidoreductase"/>
    <property type="match status" value="1"/>
</dbReference>
<dbReference type="EMBL" id="CP003239">
    <property type="protein sequence ID" value="AFK57336.1"/>
    <property type="molecule type" value="Genomic_DNA"/>
</dbReference>
<evidence type="ECO:0000313" key="2">
    <source>
        <dbReference type="EMBL" id="AFK57336.1"/>
    </source>
</evidence>
<evidence type="ECO:0000259" key="1">
    <source>
        <dbReference type="Pfam" id="PF00248"/>
    </source>
</evidence>
<dbReference type="Gene3D" id="3.20.20.100">
    <property type="entry name" value="NADP-dependent oxidoreductase domain"/>
    <property type="match status" value="1"/>
</dbReference>
<dbReference type="InterPro" id="IPR023210">
    <property type="entry name" value="NADP_OxRdtase_dom"/>
</dbReference>
<dbReference type="KEGG" id="tmo:TMO_c0726"/>
<dbReference type="InterPro" id="IPR053135">
    <property type="entry name" value="AKR2_Oxidoreductase"/>
</dbReference>
<keyword evidence="3" id="KW-1185">Reference proteome</keyword>
<dbReference type="InterPro" id="IPR036812">
    <property type="entry name" value="NAD(P)_OxRdtase_dom_sf"/>
</dbReference>
<keyword evidence="2" id="KW-0614">Plasmid</keyword>
<name>I3TX48_TISMK</name>
<dbReference type="Pfam" id="PF00248">
    <property type="entry name" value="Aldo_ket_red"/>
    <property type="match status" value="1"/>
</dbReference>
<dbReference type="PATRIC" id="fig|1110502.3.peg.5602"/>
<dbReference type="PANTHER" id="PTHR43312:SF1">
    <property type="entry name" value="NADP-DEPENDENT OXIDOREDUCTASE DOMAIN-CONTAINING PROTEIN"/>
    <property type="match status" value="1"/>
</dbReference>
<dbReference type="PANTHER" id="PTHR43312">
    <property type="entry name" value="D-THREO-ALDOSE 1-DEHYDROGENASE"/>
    <property type="match status" value="1"/>
</dbReference>
<dbReference type="AlphaFoldDB" id="I3TX48"/>
<feature type="domain" description="NADP-dependent oxidoreductase" evidence="1">
    <location>
        <begin position="16"/>
        <end position="308"/>
    </location>
</feature>
<accession>I3TX48</accession>
<protein>
    <submittedName>
        <fullName evidence="2">Aldo/keto reductase</fullName>
    </submittedName>
</protein>
<gene>
    <name evidence="2" type="primary">iolS</name>
    <name evidence="2" type="ordered locus">TMO_c0726</name>
</gene>
<proteinExistence type="predicted"/>
<organism evidence="2 3">
    <name type="scientific">Tistrella mobilis (strain KA081020-065)</name>
    <dbReference type="NCBI Taxonomy" id="1110502"/>
    <lineage>
        <taxon>Bacteria</taxon>
        <taxon>Pseudomonadati</taxon>
        <taxon>Pseudomonadota</taxon>
        <taxon>Alphaproteobacteria</taxon>
        <taxon>Geminicoccales</taxon>
        <taxon>Geminicoccaceae</taxon>
        <taxon>Tistrella</taxon>
    </lineage>
</organism>
<evidence type="ECO:0000313" key="3">
    <source>
        <dbReference type="Proteomes" id="UP000005258"/>
    </source>
</evidence>
<sequence length="328" mass="36664">MMNRRRLGRLGWQIGEIGYGTWGIGGGEGGWTGNEDAQSLAALHLAVDQGVNFLDTAWIYGRGHSEVLCGRLLAERPGERIYVATKIPPADRCWPSTRASRLADVFPPDHIRDYTERSRRNLNVDRIDLMQFHVWEDAWADDPAWQDTMADLKARGLIDGIGISINRWEPWNAMAALRTGLIDTVQVIYNIFDQAPEDELFPLCRALDVGVIARVPFDEGTLTGTLTLDSRWPEGDWRNSYFVPENLAASVARADRLKPLVPAGETMPGMALRFILANPDVHTVIPGMRSPAHVRANTAVADGRGLPPDLLAALRDHRWDREPTEWSQ</sequence>
<dbReference type="HOGENOM" id="CLU_023205_2_3_5"/>
<geneLocation type="plasmid" evidence="2 3">
    <name>pTM3</name>
</geneLocation>